<dbReference type="Pfam" id="PF06754">
    <property type="entry name" value="PhnG"/>
    <property type="match status" value="1"/>
</dbReference>
<dbReference type="RefSeq" id="WP_114101913.1">
    <property type="nucleotide sequence ID" value="NZ_JPWF01000005.1"/>
</dbReference>
<evidence type="ECO:0000313" key="3">
    <source>
        <dbReference type="Proteomes" id="UP000253226"/>
    </source>
</evidence>
<dbReference type="Proteomes" id="UP000253226">
    <property type="component" value="Unassembled WGS sequence"/>
</dbReference>
<dbReference type="OrthoDB" id="530475at2"/>
<accession>A0A367W7D5</accession>
<comment type="caution">
    <text evidence="2">The sequence shown here is derived from an EMBL/GenBank/DDBJ whole genome shotgun (WGS) entry which is preliminary data.</text>
</comment>
<reference evidence="2 3" key="1">
    <citation type="submission" date="2014-07" db="EMBL/GenBank/DDBJ databases">
        <title>Draft genome sequence of Thalassospira profundimaris 35.</title>
        <authorList>
            <person name="Lai Q."/>
            <person name="Shao Z."/>
        </authorList>
    </citation>
    <scope>NUCLEOTIDE SEQUENCE [LARGE SCALE GENOMIC DNA]</scope>
    <source>
        <strain evidence="2 3">35</strain>
    </source>
</reference>
<sequence length="171" mass="18710">MTAHTARTDGPGQDQNPTHQNKTAPVDQATAARQRWMSVLARTPRASLEARWAASYGDQKWSMLREPQIGMVMVRGRAGGAGQRFNLGEMTVTRCAVTLSDGTVGHSYVKGRDRLQAQYAALFDAIMLRDGSASDFIDDLAAAQAEAKRDHARKVAATKVDFFTLVRGEDE</sequence>
<feature type="region of interest" description="Disordered" evidence="1">
    <location>
        <begin position="1"/>
        <end position="31"/>
    </location>
</feature>
<organism evidence="2 3">
    <name type="scientific">Thalassospira profundimaris</name>
    <dbReference type="NCBI Taxonomy" id="502049"/>
    <lineage>
        <taxon>Bacteria</taxon>
        <taxon>Pseudomonadati</taxon>
        <taxon>Pseudomonadota</taxon>
        <taxon>Alphaproteobacteria</taxon>
        <taxon>Rhodospirillales</taxon>
        <taxon>Thalassospiraceae</taxon>
        <taxon>Thalassospira</taxon>
    </lineage>
</organism>
<dbReference type="InterPro" id="IPR009609">
    <property type="entry name" value="Phosphonate_metab_PhnG"/>
</dbReference>
<evidence type="ECO:0000313" key="2">
    <source>
        <dbReference type="EMBL" id="RCK37355.1"/>
    </source>
</evidence>
<dbReference type="NCBIfam" id="TIGR03293">
    <property type="entry name" value="PhnG_redo"/>
    <property type="match status" value="1"/>
</dbReference>
<protein>
    <submittedName>
        <fullName evidence="2">Phosphonate metabolism protein PhnG</fullName>
    </submittedName>
</protein>
<proteinExistence type="predicted"/>
<dbReference type="EMBL" id="JPWF01000005">
    <property type="protein sequence ID" value="RCK37355.1"/>
    <property type="molecule type" value="Genomic_DNA"/>
</dbReference>
<dbReference type="AlphaFoldDB" id="A0A367W7D5"/>
<feature type="compositionally biased region" description="Polar residues" evidence="1">
    <location>
        <begin position="13"/>
        <end position="23"/>
    </location>
</feature>
<gene>
    <name evidence="2" type="ORF">TH19_08750</name>
</gene>
<evidence type="ECO:0000256" key="1">
    <source>
        <dbReference type="SAM" id="MobiDB-lite"/>
    </source>
</evidence>
<dbReference type="GO" id="GO:0015716">
    <property type="term" value="P:organic phosphonate transport"/>
    <property type="evidence" value="ECO:0007669"/>
    <property type="project" value="InterPro"/>
</dbReference>
<dbReference type="GO" id="GO:0019634">
    <property type="term" value="P:organic phosphonate metabolic process"/>
    <property type="evidence" value="ECO:0007669"/>
    <property type="project" value="InterPro"/>
</dbReference>
<name>A0A367W7D5_9PROT</name>